<dbReference type="PROSITE" id="PS00134">
    <property type="entry name" value="TRYPSIN_HIS"/>
    <property type="match status" value="1"/>
</dbReference>
<dbReference type="InterPro" id="IPR018114">
    <property type="entry name" value="TRYPSIN_HIS"/>
</dbReference>
<keyword evidence="3" id="KW-1185">Reference proteome</keyword>
<name>A0ABZ0S1G8_9BACI</name>
<dbReference type="SUPFAM" id="SSF50494">
    <property type="entry name" value="Trypsin-like serine proteases"/>
    <property type="match status" value="1"/>
</dbReference>
<dbReference type="RefSeq" id="WP_319838016.1">
    <property type="nucleotide sequence ID" value="NZ_CP137624.1"/>
</dbReference>
<evidence type="ECO:0000313" key="2">
    <source>
        <dbReference type="EMBL" id="WPK13514.1"/>
    </source>
</evidence>
<gene>
    <name evidence="2" type="ORF">R6U77_07495</name>
</gene>
<proteinExistence type="predicted"/>
<dbReference type="CDD" id="cd21112">
    <property type="entry name" value="alphaLP-like"/>
    <property type="match status" value="1"/>
</dbReference>
<dbReference type="EMBL" id="CP137624">
    <property type="protein sequence ID" value="WPK13514.1"/>
    <property type="molecule type" value="Genomic_DNA"/>
</dbReference>
<organism evidence="2 3">
    <name type="scientific">Lysinibacillus louembei</name>
    <dbReference type="NCBI Taxonomy" id="1470088"/>
    <lineage>
        <taxon>Bacteria</taxon>
        <taxon>Bacillati</taxon>
        <taxon>Bacillota</taxon>
        <taxon>Bacilli</taxon>
        <taxon>Bacillales</taxon>
        <taxon>Bacillaceae</taxon>
        <taxon>Lysinibacillus</taxon>
    </lineage>
</organism>
<dbReference type="InterPro" id="IPR009003">
    <property type="entry name" value="Peptidase_S1_PA"/>
</dbReference>
<dbReference type="Proteomes" id="UP001322664">
    <property type="component" value="Chromosome"/>
</dbReference>
<protein>
    <submittedName>
        <fullName evidence="2">S1 family peptidase</fullName>
    </submittedName>
</protein>
<keyword evidence="1" id="KW-0645">Protease</keyword>
<evidence type="ECO:0000313" key="3">
    <source>
        <dbReference type="Proteomes" id="UP001322664"/>
    </source>
</evidence>
<reference evidence="2 3" key="1">
    <citation type="submission" date="2023-09" db="EMBL/GenBank/DDBJ databases">
        <authorList>
            <person name="Page C.A."/>
            <person name="Perez-Diaz I.M."/>
        </authorList>
    </citation>
    <scope>NUCLEOTIDE SEQUENCE [LARGE SCALE GENOMIC DNA]</scope>
    <source>
        <strain evidence="2 3">Ll15</strain>
    </source>
</reference>
<accession>A0ABZ0S1G8</accession>
<sequence length="423" mass="47628">MYKYRIIVGLFVLVISILGGSSISLANNDTPSINEQIKFRESFGLDNNIDKIKLLNQNDKQGKGRIFEVPLTEKETMELMERFEVQNNNLPKIKKMLNEKFNQENVTMYIDQSKGGEVVVKLKNYHQKSASTELFKELKSINLTIPYRIEEAFYSEEDLNAISDAIWAKKAELNLDFDSTRVDVVNEKIIIGIVEYSTIKEEELLKIFNNYPIEVEQIESPRNFRGPYGGELIVTSRGNTCSTGYYATSGSNYYLVTAGHCSILYDKVTTKQTTYYTDVYKYGTTTLGQVSSIRHTGYVDALTIKVPSSMVNSNIYLNGAVRKMTSSQARNADIVGQAVCKTGKTTFVTCGTLISKNTSYEVWGNQFIGMRSTNLHAEHGDSGGTVYNNFQYLGIIKGTHGGYVTYTHIAEINRELSLSTYLQ</sequence>
<evidence type="ECO:0000256" key="1">
    <source>
        <dbReference type="ARBA" id="ARBA00022825"/>
    </source>
</evidence>
<keyword evidence="1" id="KW-0720">Serine protease</keyword>
<dbReference type="Gene3D" id="2.40.10.10">
    <property type="entry name" value="Trypsin-like serine proteases"/>
    <property type="match status" value="2"/>
</dbReference>
<dbReference type="InterPro" id="IPR043504">
    <property type="entry name" value="Peptidase_S1_PA_chymotrypsin"/>
</dbReference>
<keyword evidence="1" id="KW-0378">Hydrolase</keyword>